<organism evidence="5 6">
    <name type="scientific">Desulfomicrobium apsheronum</name>
    <dbReference type="NCBI Taxonomy" id="52560"/>
    <lineage>
        <taxon>Bacteria</taxon>
        <taxon>Pseudomonadati</taxon>
        <taxon>Thermodesulfobacteriota</taxon>
        <taxon>Desulfovibrionia</taxon>
        <taxon>Desulfovibrionales</taxon>
        <taxon>Desulfomicrobiaceae</taxon>
        <taxon>Desulfomicrobium</taxon>
    </lineage>
</organism>
<keyword evidence="2" id="KW-0540">Nuclease</keyword>
<dbReference type="GO" id="GO:0004540">
    <property type="term" value="F:RNA nuclease activity"/>
    <property type="evidence" value="ECO:0007669"/>
    <property type="project" value="InterPro"/>
</dbReference>
<name>A0A1I3N7S0_9BACT</name>
<gene>
    <name evidence="5" type="ORF">SAMN04488082_101201</name>
</gene>
<dbReference type="InterPro" id="IPR052379">
    <property type="entry name" value="Type_VII_TA_RNase"/>
</dbReference>
<dbReference type="EMBL" id="FORX01000001">
    <property type="protein sequence ID" value="SFJ05232.1"/>
    <property type="molecule type" value="Genomic_DNA"/>
</dbReference>
<evidence type="ECO:0000313" key="5">
    <source>
        <dbReference type="EMBL" id="SFJ05232.1"/>
    </source>
</evidence>
<dbReference type="InterPro" id="IPR037038">
    <property type="entry name" value="HepT-like_sf"/>
</dbReference>
<evidence type="ECO:0000313" key="6">
    <source>
        <dbReference type="Proteomes" id="UP000198635"/>
    </source>
</evidence>
<dbReference type="NCBIfam" id="NF047751">
    <property type="entry name" value="HepT_toxin"/>
    <property type="match status" value="1"/>
</dbReference>
<dbReference type="STRING" id="52560.SAMN04488082_101201"/>
<dbReference type="PANTHER" id="PTHR33397:SF5">
    <property type="entry name" value="RNASE YUTE-RELATED"/>
    <property type="match status" value="1"/>
</dbReference>
<evidence type="ECO:0000256" key="1">
    <source>
        <dbReference type="ARBA" id="ARBA00022649"/>
    </source>
</evidence>
<comment type="similarity">
    <text evidence="4">Belongs to the HepT RNase toxin family.</text>
</comment>
<dbReference type="GO" id="GO:0110001">
    <property type="term" value="C:toxin-antitoxin complex"/>
    <property type="evidence" value="ECO:0007669"/>
    <property type="project" value="InterPro"/>
</dbReference>
<dbReference type="AlphaFoldDB" id="A0A1I3N7S0"/>
<reference evidence="6" key="1">
    <citation type="submission" date="2016-10" db="EMBL/GenBank/DDBJ databases">
        <authorList>
            <person name="Varghese N."/>
            <person name="Submissions S."/>
        </authorList>
    </citation>
    <scope>NUCLEOTIDE SEQUENCE [LARGE SCALE GENOMIC DNA]</scope>
    <source>
        <strain evidence="6">DSM 5918</strain>
    </source>
</reference>
<accession>A0A1I3N7S0</accession>
<evidence type="ECO:0000256" key="3">
    <source>
        <dbReference type="ARBA" id="ARBA00022801"/>
    </source>
</evidence>
<dbReference type="Pfam" id="PF01934">
    <property type="entry name" value="HepT-like"/>
    <property type="match status" value="1"/>
</dbReference>
<keyword evidence="1" id="KW-1277">Toxin-antitoxin system</keyword>
<dbReference type="InterPro" id="IPR008201">
    <property type="entry name" value="HepT-like"/>
</dbReference>
<keyword evidence="6" id="KW-1185">Reference proteome</keyword>
<evidence type="ECO:0000256" key="2">
    <source>
        <dbReference type="ARBA" id="ARBA00022722"/>
    </source>
</evidence>
<dbReference type="GO" id="GO:0016787">
    <property type="term" value="F:hydrolase activity"/>
    <property type="evidence" value="ECO:0007669"/>
    <property type="project" value="UniProtKB-KW"/>
</dbReference>
<proteinExistence type="inferred from homology"/>
<protein>
    <submittedName>
        <fullName evidence="5">Uncharacterized conserved protein YutE, UPF0331/DUF86 family</fullName>
    </submittedName>
</protein>
<dbReference type="Proteomes" id="UP000198635">
    <property type="component" value="Unassembled WGS sequence"/>
</dbReference>
<dbReference type="RefSeq" id="WP_177192947.1">
    <property type="nucleotide sequence ID" value="NZ_FORX01000001.1"/>
</dbReference>
<evidence type="ECO:0000256" key="4">
    <source>
        <dbReference type="ARBA" id="ARBA00024207"/>
    </source>
</evidence>
<dbReference type="PANTHER" id="PTHR33397">
    <property type="entry name" value="UPF0331 PROTEIN YUTE"/>
    <property type="match status" value="1"/>
</dbReference>
<dbReference type="Gene3D" id="1.20.120.580">
    <property type="entry name" value="bsu32300-like"/>
    <property type="match status" value="1"/>
</dbReference>
<keyword evidence="3" id="KW-0378">Hydrolase</keyword>
<sequence>MRDELYEHELLGNARRMTRILNSFHDSSESVSETDNLAIQRALQILVESVIGMSRYVAETALGIRVAKSRESLDELRRMGVLDHDTHARLLRIVGFRNILVHDYLNIDDVVVSAIVKKREYAFLMDVLAMLTAYLDSGDDSAGL</sequence>